<accession>A0AAV4RYQ7</accession>
<evidence type="ECO:0000313" key="2">
    <source>
        <dbReference type="Proteomes" id="UP001054945"/>
    </source>
</evidence>
<gene>
    <name evidence="1" type="ORF">CEXT_541151</name>
</gene>
<name>A0AAV4RYQ7_CAEEX</name>
<sequence>METNIHNEKKIFRFCLFTVSDLSEGAWFLCACPCPVIEVWKRVGVGCHNDNKEQMLLGKLLFQGPNPILGSPLLQSILEEFPQFLLQTSKLEEHSLSSAGLFASEDSHLRVL</sequence>
<dbReference type="Proteomes" id="UP001054945">
    <property type="component" value="Unassembled WGS sequence"/>
</dbReference>
<dbReference type="EMBL" id="BPLR01008693">
    <property type="protein sequence ID" value="GIY26512.1"/>
    <property type="molecule type" value="Genomic_DNA"/>
</dbReference>
<keyword evidence="2" id="KW-1185">Reference proteome</keyword>
<protein>
    <submittedName>
        <fullName evidence="1">Uncharacterized protein</fullName>
    </submittedName>
</protein>
<proteinExistence type="predicted"/>
<dbReference type="AlphaFoldDB" id="A0AAV4RYQ7"/>
<reference evidence="1 2" key="1">
    <citation type="submission" date="2021-06" db="EMBL/GenBank/DDBJ databases">
        <title>Caerostris extrusa draft genome.</title>
        <authorList>
            <person name="Kono N."/>
            <person name="Arakawa K."/>
        </authorList>
    </citation>
    <scope>NUCLEOTIDE SEQUENCE [LARGE SCALE GENOMIC DNA]</scope>
</reference>
<organism evidence="1 2">
    <name type="scientific">Caerostris extrusa</name>
    <name type="common">Bark spider</name>
    <name type="synonym">Caerostris bankana</name>
    <dbReference type="NCBI Taxonomy" id="172846"/>
    <lineage>
        <taxon>Eukaryota</taxon>
        <taxon>Metazoa</taxon>
        <taxon>Ecdysozoa</taxon>
        <taxon>Arthropoda</taxon>
        <taxon>Chelicerata</taxon>
        <taxon>Arachnida</taxon>
        <taxon>Araneae</taxon>
        <taxon>Araneomorphae</taxon>
        <taxon>Entelegynae</taxon>
        <taxon>Araneoidea</taxon>
        <taxon>Araneidae</taxon>
        <taxon>Caerostris</taxon>
    </lineage>
</organism>
<evidence type="ECO:0000313" key="1">
    <source>
        <dbReference type="EMBL" id="GIY26512.1"/>
    </source>
</evidence>
<comment type="caution">
    <text evidence="1">The sequence shown here is derived from an EMBL/GenBank/DDBJ whole genome shotgun (WGS) entry which is preliminary data.</text>
</comment>